<accession>A0A1I2IRH0</accession>
<keyword evidence="2" id="KW-1185">Reference proteome</keyword>
<proteinExistence type="predicted"/>
<evidence type="ECO:0000313" key="2">
    <source>
        <dbReference type="Proteomes" id="UP000183410"/>
    </source>
</evidence>
<gene>
    <name evidence="1" type="ORF">SAMN04487969_13959</name>
</gene>
<evidence type="ECO:0000313" key="1">
    <source>
        <dbReference type="EMBL" id="SFF44310.1"/>
    </source>
</evidence>
<organism evidence="1 2">
    <name type="scientific">Paenibacillus algorifonticola</name>
    <dbReference type="NCBI Taxonomy" id="684063"/>
    <lineage>
        <taxon>Bacteria</taxon>
        <taxon>Bacillati</taxon>
        <taxon>Bacillota</taxon>
        <taxon>Bacilli</taxon>
        <taxon>Bacillales</taxon>
        <taxon>Paenibacillaceae</taxon>
        <taxon>Paenibacillus</taxon>
    </lineage>
</organism>
<dbReference type="RefSeq" id="WP_046234461.1">
    <property type="nucleotide sequence ID" value="NZ_FONN01000039.1"/>
</dbReference>
<name>A0A1I2IRH0_9BACL</name>
<dbReference type="EMBL" id="FONN01000039">
    <property type="protein sequence ID" value="SFF44310.1"/>
    <property type="molecule type" value="Genomic_DNA"/>
</dbReference>
<dbReference type="OrthoDB" id="2657643at2"/>
<dbReference type="AlphaFoldDB" id="A0A1I2IRH0"/>
<sequence>MNDKWKGAFLALAIAVAIISGVTAVYFLMANYKEAPTSVTMSDLVQSGTADSGSEILTVEGENGEKVDLTISDIPLYKEYLDLQDDIGNEVERTQLEVLDLAGQERFILLKYNCGNKHCSTILVKERESGVVSVGLADGIFQDYKLSPNKDLLLARFGYSEGGQVVRHVLLAVDLVQMKVIPYESTELAEVFMHTPTWPIPDYEWIDNNQFWMASVDLQSSEAEFEAIQNWLASSERKIKKITISLNQKDRLGAYLTP</sequence>
<protein>
    <submittedName>
        <fullName evidence="1">Uncharacterized protein</fullName>
    </submittedName>
</protein>
<dbReference type="Proteomes" id="UP000183410">
    <property type="component" value="Unassembled WGS sequence"/>
</dbReference>
<reference evidence="2" key="1">
    <citation type="submission" date="2016-10" db="EMBL/GenBank/DDBJ databases">
        <authorList>
            <person name="Varghese N."/>
            <person name="Submissions S."/>
        </authorList>
    </citation>
    <scope>NUCLEOTIDE SEQUENCE [LARGE SCALE GENOMIC DNA]</scope>
    <source>
        <strain evidence="2">CGMCC 1.10223</strain>
    </source>
</reference>